<evidence type="ECO:0000313" key="2">
    <source>
        <dbReference type="Proteomes" id="UP001317613"/>
    </source>
</evidence>
<dbReference type="Proteomes" id="UP001317613">
    <property type="component" value="Chromosome"/>
</dbReference>
<organism evidence="1 2">
    <name type="scientific">Enterococcus faecalis</name>
    <name type="common">Streptococcus faecalis</name>
    <dbReference type="NCBI Taxonomy" id="1351"/>
    <lineage>
        <taxon>Bacteria</taxon>
        <taxon>Bacillati</taxon>
        <taxon>Bacillota</taxon>
        <taxon>Bacilli</taxon>
        <taxon>Lactobacillales</taxon>
        <taxon>Enterococcaceae</taxon>
        <taxon>Enterococcus</taxon>
    </lineage>
</organism>
<sequence length="128" mass="14585">MGKIKFKRINSGIESLQFGLAEIEESISVNGQFKLEVNKEESKLLKLDAHVELYKDKSEDSFMQLNFYGIYETDNNDPNLTLVDIDNSTDLLKDIVPELNRVLTFITKEGLGSSLELPENFSEIHKES</sequence>
<accession>A0AC59HUK4</accession>
<name>A0AC59HUK4_ENTFL</name>
<gene>
    <name evidence="1" type="ORF">EfsSVR2332_32940</name>
</gene>
<dbReference type="EMBL" id="AP026729">
    <property type="protein sequence ID" value="BDQ63216.1"/>
    <property type="molecule type" value="Genomic_DNA"/>
</dbReference>
<proteinExistence type="predicted"/>
<evidence type="ECO:0000313" key="1">
    <source>
        <dbReference type="EMBL" id="BDQ63216.1"/>
    </source>
</evidence>
<reference evidence="1" key="1">
    <citation type="submission" date="2022-08" db="EMBL/GenBank/DDBJ databases">
        <title>Molecular epidemiological analysis of five strains of VanD-type vancomycin-resistant Enterococcus faecalis.</title>
        <authorList>
            <person name="Mimura K."/>
            <person name="Hashimoto Y."/>
            <person name="Tomita H."/>
        </authorList>
    </citation>
    <scope>NUCLEOTIDE SEQUENCE</scope>
    <source>
        <strain evidence="1">SVR2332</strain>
    </source>
</reference>
<protein>
    <submittedName>
        <fullName evidence="1">Uncharacterized protein</fullName>
    </submittedName>
</protein>